<name>A0A176W136_MARPO</name>
<dbReference type="EMBL" id="LVLJ01002247">
    <property type="protein sequence ID" value="OAE26152.1"/>
    <property type="molecule type" value="Genomic_DNA"/>
</dbReference>
<dbReference type="FunFam" id="2.40.30.220:FF:000001">
    <property type="entry name" value="Photosystem II reaction center Psb28 protein"/>
    <property type="match status" value="1"/>
</dbReference>
<protein>
    <recommendedName>
        <fullName evidence="10">Photosystem II reaction center Psb28 protein</fullName>
    </recommendedName>
</protein>
<dbReference type="GO" id="GO:0015979">
    <property type="term" value="P:photosynthesis"/>
    <property type="evidence" value="ECO:0007669"/>
    <property type="project" value="UniProtKB-KW"/>
</dbReference>
<accession>A0A176W136</accession>
<comment type="similarity">
    <text evidence="8 10">Belongs to the Psb28 family.</text>
</comment>
<reference evidence="12" key="1">
    <citation type="submission" date="2016-03" db="EMBL/GenBank/DDBJ databases">
        <title>Mechanisms controlling the formation of the plant cell surface in tip-growing cells are functionally conserved among land plants.</title>
        <authorList>
            <person name="Honkanen S."/>
            <person name="Jones V.A."/>
            <person name="Morieri G."/>
            <person name="Champion C."/>
            <person name="Hetherington A.J."/>
            <person name="Kelly S."/>
            <person name="Saint-Marcoux D."/>
            <person name="Proust H."/>
            <person name="Prescott H."/>
            <person name="Dolan L."/>
        </authorList>
    </citation>
    <scope>NUCLEOTIDE SEQUENCE [LARGE SCALE GENOMIC DNA]</scope>
    <source>
        <tissue evidence="12">Whole gametophyte</tissue>
    </source>
</reference>
<keyword evidence="13" id="KW-1185">Reference proteome</keyword>
<dbReference type="GO" id="GO:0009535">
    <property type="term" value="C:chloroplast thylakoid membrane"/>
    <property type="evidence" value="ECO:0007669"/>
    <property type="project" value="UniProtKB-SubCell"/>
</dbReference>
<evidence type="ECO:0000256" key="10">
    <source>
        <dbReference type="RuleBase" id="RU003509"/>
    </source>
</evidence>
<dbReference type="InterPro" id="IPR038676">
    <property type="entry name" value="Psb28_c1_sf"/>
</dbReference>
<keyword evidence="2" id="KW-0150">Chloroplast</keyword>
<keyword evidence="3 10" id="KW-0602">Photosynthesis</keyword>
<gene>
    <name evidence="12" type="ORF">AXG93_903s1130</name>
</gene>
<keyword evidence="6 11" id="KW-0472">Membrane</keyword>
<evidence type="ECO:0000256" key="4">
    <source>
        <dbReference type="ARBA" id="ARBA00022640"/>
    </source>
</evidence>
<dbReference type="NCBIfam" id="TIGR03047">
    <property type="entry name" value="PS_II_psb28"/>
    <property type="match status" value="1"/>
</dbReference>
<evidence type="ECO:0000256" key="1">
    <source>
        <dbReference type="ARBA" id="ARBA00004185"/>
    </source>
</evidence>
<evidence type="ECO:0000256" key="7">
    <source>
        <dbReference type="ARBA" id="ARBA00023276"/>
    </source>
</evidence>
<keyword evidence="7 10" id="KW-0604">Photosystem II</keyword>
<evidence type="ECO:0000256" key="3">
    <source>
        <dbReference type="ARBA" id="ARBA00022531"/>
    </source>
</evidence>
<dbReference type="PANTHER" id="PTHR34963">
    <property type="match status" value="1"/>
</dbReference>
<evidence type="ECO:0000256" key="5">
    <source>
        <dbReference type="ARBA" id="ARBA00023078"/>
    </source>
</evidence>
<evidence type="ECO:0000256" key="2">
    <source>
        <dbReference type="ARBA" id="ARBA00022528"/>
    </source>
</evidence>
<dbReference type="PANTHER" id="PTHR34963:SF2">
    <property type="entry name" value="PHOTOSYSTEM II REACTION CENTER PSB28 PROTEIN, CHLOROPLASTIC"/>
    <property type="match status" value="1"/>
</dbReference>
<dbReference type="InterPro" id="IPR005610">
    <property type="entry name" value="PSII_Psb28_class-1"/>
</dbReference>
<dbReference type="Proteomes" id="UP000077202">
    <property type="component" value="Unassembled WGS sequence"/>
</dbReference>
<keyword evidence="5" id="KW-0793">Thylakoid</keyword>
<comment type="caution">
    <text evidence="12">The sequence shown here is derived from an EMBL/GenBank/DDBJ whole genome shotgun (WGS) entry which is preliminary data.</text>
</comment>
<sequence>MALMSSSVDRARKQAGNGGSERALVMVRKPWSADWLGVEIDSSGAMAVTLSHLSLSCGPSASSVSQSQRRTVEDQAQHFVSAPVSRSTGLVLLRHINLIMIVESLFTPFVLLVFLCSIVLKGNGVCHSARSSFAGDVRQLTASVWSVPKAGGFGSRPLVVAAARPVIQFIRGINEQTVPDVKLTRSRDGTNGVANFEFDQPSVFDSSRELGDITGLYMIDEEGTLSSVDVSAKFVNGKPAKIEARYVMRNIKEWDRFMRFMERYANENELGFVKKQ</sequence>
<dbReference type="Gene3D" id="2.40.30.220">
    <property type="entry name" value="Photosystem II Psb28"/>
    <property type="match status" value="1"/>
</dbReference>
<keyword evidence="4" id="KW-0934">Plastid</keyword>
<comment type="subunit">
    <text evidence="9">Part of the photosystem II complex.</text>
</comment>
<feature type="transmembrane region" description="Helical" evidence="11">
    <location>
        <begin position="96"/>
        <end position="120"/>
    </location>
</feature>
<evidence type="ECO:0000256" key="11">
    <source>
        <dbReference type="SAM" id="Phobius"/>
    </source>
</evidence>
<dbReference type="GO" id="GO:0009654">
    <property type="term" value="C:photosystem II oxygen evolving complex"/>
    <property type="evidence" value="ECO:0007669"/>
    <property type="project" value="InterPro"/>
</dbReference>
<organism evidence="12 13">
    <name type="scientific">Marchantia polymorpha subsp. ruderalis</name>
    <dbReference type="NCBI Taxonomy" id="1480154"/>
    <lineage>
        <taxon>Eukaryota</taxon>
        <taxon>Viridiplantae</taxon>
        <taxon>Streptophyta</taxon>
        <taxon>Embryophyta</taxon>
        <taxon>Marchantiophyta</taxon>
        <taxon>Marchantiopsida</taxon>
        <taxon>Marchantiidae</taxon>
        <taxon>Marchantiales</taxon>
        <taxon>Marchantiaceae</taxon>
        <taxon>Marchantia</taxon>
    </lineage>
</organism>
<evidence type="ECO:0000256" key="6">
    <source>
        <dbReference type="ARBA" id="ARBA00023136"/>
    </source>
</evidence>
<dbReference type="Pfam" id="PF03912">
    <property type="entry name" value="Psb28"/>
    <property type="match status" value="1"/>
</dbReference>
<evidence type="ECO:0000313" key="13">
    <source>
        <dbReference type="Proteomes" id="UP000077202"/>
    </source>
</evidence>
<evidence type="ECO:0000256" key="8">
    <source>
        <dbReference type="ARBA" id="ARBA00060947"/>
    </source>
</evidence>
<evidence type="ECO:0000256" key="9">
    <source>
        <dbReference type="ARBA" id="ARBA00062039"/>
    </source>
</evidence>
<evidence type="ECO:0000313" key="12">
    <source>
        <dbReference type="EMBL" id="OAE26152.1"/>
    </source>
</evidence>
<keyword evidence="11" id="KW-0812">Transmembrane</keyword>
<keyword evidence="11" id="KW-1133">Transmembrane helix</keyword>
<dbReference type="AlphaFoldDB" id="A0A176W136"/>
<proteinExistence type="inferred from homology"/>
<dbReference type="HAMAP" id="MF_01370">
    <property type="entry name" value="PSII_Psb28"/>
    <property type="match status" value="1"/>
</dbReference>
<comment type="subcellular location">
    <subcellularLocation>
        <location evidence="1">Plastid</location>
        <location evidence="1">Chloroplast thylakoid membrane</location>
        <topology evidence="1">Peripheral membrane protein</topology>
        <orientation evidence="1">Stromal side</orientation>
    </subcellularLocation>
</comment>